<dbReference type="EMBL" id="VOSK01000267">
    <property type="protein sequence ID" value="MPR29772.1"/>
    <property type="molecule type" value="Genomic_DNA"/>
</dbReference>
<evidence type="ECO:0000313" key="3">
    <source>
        <dbReference type="Proteomes" id="UP000403266"/>
    </source>
</evidence>
<organism evidence="2 3">
    <name type="scientific">Microvirga tunisiensis</name>
    <dbReference type="NCBI Taxonomy" id="2108360"/>
    <lineage>
        <taxon>Bacteria</taxon>
        <taxon>Pseudomonadati</taxon>
        <taxon>Pseudomonadota</taxon>
        <taxon>Alphaproteobacteria</taxon>
        <taxon>Hyphomicrobiales</taxon>
        <taxon>Methylobacteriaceae</taxon>
        <taxon>Microvirga</taxon>
    </lineage>
</organism>
<reference evidence="2 3" key="1">
    <citation type="journal article" date="2019" name="Syst. Appl. Microbiol.">
        <title>Microvirga tunisiensis sp. nov., a root nodule symbiotic bacterium isolated from Lupinus micranthus and L. luteus grown in Northern Tunisia.</title>
        <authorList>
            <person name="Msaddak A."/>
            <person name="Rejili M."/>
            <person name="Duran D."/>
            <person name="Mars M."/>
            <person name="Palacios J.M."/>
            <person name="Ruiz-Argueso T."/>
            <person name="Rey L."/>
            <person name="Imperial J."/>
        </authorList>
    </citation>
    <scope>NUCLEOTIDE SEQUENCE [LARGE SCALE GENOMIC DNA]</scope>
    <source>
        <strain evidence="2 3">Lmie10</strain>
    </source>
</reference>
<dbReference type="AlphaFoldDB" id="A0A5N7MS00"/>
<keyword evidence="1" id="KW-0732">Signal</keyword>
<evidence type="ECO:0000256" key="1">
    <source>
        <dbReference type="SAM" id="SignalP"/>
    </source>
</evidence>
<proteinExistence type="predicted"/>
<name>A0A5N7MS00_9HYPH</name>
<protein>
    <recommendedName>
        <fullName evidence="4">DUF3551 domain-containing protein</fullName>
    </recommendedName>
</protein>
<keyword evidence="3" id="KW-1185">Reference proteome</keyword>
<comment type="caution">
    <text evidence="2">The sequence shown here is derived from an EMBL/GenBank/DDBJ whole genome shotgun (WGS) entry which is preliminary data.</text>
</comment>
<dbReference type="SUPFAM" id="SSF57184">
    <property type="entry name" value="Growth factor receptor domain"/>
    <property type="match status" value="1"/>
</dbReference>
<evidence type="ECO:0008006" key="4">
    <source>
        <dbReference type="Google" id="ProtNLM"/>
    </source>
</evidence>
<sequence>MAGFRDIAVCLAISLVLPMSAIAQALPKVGTCPSGYHTSGSACIPNSRGEAARPALPKVGSCPSGYHTSGDYCLGYEGAQHAFPKTGACPSGYHTSGAYCLSYR</sequence>
<dbReference type="Proteomes" id="UP000403266">
    <property type="component" value="Unassembled WGS sequence"/>
</dbReference>
<evidence type="ECO:0000313" key="2">
    <source>
        <dbReference type="EMBL" id="MPR29772.1"/>
    </source>
</evidence>
<gene>
    <name evidence="2" type="ORF">FS320_33035</name>
</gene>
<feature type="chain" id="PRO_5030135707" description="DUF3551 domain-containing protein" evidence="1">
    <location>
        <begin position="26"/>
        <end position="104"/>
    </location>
</feature>
<feature type="signal peptide" evidence="1">
    <location>
        <begin position="1"/>
        <end position="25"/>
    </location>
</feature>
<accession>A0A5N7MS00</accession>
<dbReference type="InterPro" id="IPR009030">
    <property type="entry name" value="Growth_fac_rcpt_cys_sf"/>
</dbReference>